<keyword evidence="2 6" id="KW-0698">rRNA processing</keyword>
<dbReference type="Pfam" id="PF02527">
    <property type="entry name" value="GidB"/>
    <property type="match status" value="1"/>
</dbReference>
<evidence type="ECO:0000256" key="5">
    <source>
        <dbReference type="ARBA" id="ARBA00022691"/>
    </source>
</evidence>
<protein>
    <recommendedName>
        <fullName evidence="6">Ribosomal RNA small subunit methyltransferase G</fullName>
        <ecNumber evidence="6">2.1.1.170</ecNumber>
    </recommendedName>
    <alternativeName>
        <fullName evidence="6">16S rRNA 7-methylguanosine methyltransferase</fullName>
        <shortName evidence="6">16S rRNA m7G methyltransferase</shortName>
    </alternativeName>
</protein>
<keyword evidence="5 6" id="KW-0949">S-adenosyl-L-methionine</keyword>
<dbReference type="EMBL" id="QPIJ01000013">
    <property type="protein sequence ID" value="RCV92417.1"/>
    <property type="molecule type" value="Genomic_DNA"/>
</dbReference>
<feature type="binding site" evidence="6">
    <location>
        <position position="152"/>
    </location>
    <ligand>
        <name>S-adenosyl-L-methionine</name>
        <dbReference type="ChEBI" id="CHEBI:59789"/>
    </ligand>
</feature>
<feature type="binding site" evidence="6">
    <location>
        <begin position="138"/>
        <end position="139"/>
    </location>
    <ligand>
        <name>S-adenosyl-L-methionine</name>
        <dbReference type="ChEBI" id="CHEBI:59789"/>
    </ligand>
</feature>
<dbReference type="GO" id="GO:0005829">
    <property type="term" value="C:cytosol"/>
    <property type="evidence" value="ECO:0007669"/>
    <property type="project" value="TreeGrafter"/>
</dbReference>
<evidence type="ECO:0000256" key="6">
    <source>
        <dbReference type="HAMAP-Rule" id="MF_00074"/>
    </source>
</evidence>
<dbReference type="SUPFAM" id="SSF53335">
    <property type="entry name" value="S-adenosyl-L-methionine-dependent methyltransferases"/>
    <property type="match status" value="1"/>
</dbReference>
<dbReference type="NCBIfam" id="TIGR00138">
    <property type="entry name" value="rsmG_gidB"/>
    <property type="match status" value="1"/>
</dbReference>
<dbReference type="Gene3D" id="3.40.50.150">
    <property type="entry name" value="Vaccinia Virus protein VP39"/>
    <property type="match status" value="1"/>
</dbReference>
<reference evidence="7 8" key="1">
    <citation type="submission" date="2018-07" db="EMBL/GenBank/DDBJ databases">
        <title>Halomonas rutogse sp. nov., isolated from Lake TangqianCo on Tibetan Plateau.</title>
        <authorList>
            <person name="Lu H."/>
            <person name="Xing P."/>
            <person name="Wu Q."/>
        </authorList>
    </citation>
    <scope>NUCLEOTIDE SEQUENCE [LARGE SCALE GENOMIC DNA]</scope>
    <source>
        <strain evidence="7 8">TQ8S</strain>
    </source>
</reference>
<evidence type="ECO:0000256" key="3">
    <source>
        <dbReference type="ARBA" id="ARBA00022603"/>
    </source>
</evidence>
<dbReference type="CDD" id="cd02440">
    <property type="entry name" value="AdoMet_MTases"/>
    <property type="match status" value="1"/>
</dbReference>
<comment type="similarity">
    <text evidence="6">Belongs to the methyltransferase superfamily. RNA methyltransferase RsmG family.</text>
</comment>
<dbReference type="PIRSF" id="PIRSF003078">
    <property type="entry name" value="GidB"/>
    <property type="match status" value="1"/>
</dbReference>
<evidence type="ECO:0000256" key="2">
    <source>
        <dbReference type="ARBA" id="ARBA00022552"/>
    </source>
</evidence>
<feature type="binding site" evidence="6">
    <location>
        <position position="92"/>
    </location>
    <ligand>
        <name>S-adenosyl-L-methionine</name>
        <dbReference type="ChEBI" id="CHEBI:59789"/>
    </ligand>
</feature>
<dbReference type="EC" id="2.1.1.170" evidence="6"/>
<sequence length="227" mass="25053">MTPLALLRSQLPDSAVVRLSQGLAELQLEVTPEQQERLLGLLALLHKWNRAYNLTAVRDVDTMVSRHLLDSAAVLPFVKGPRLLDVGAGPGFPGLVLAILAPSLEVTLLDSNGKKVRFQRQAVMELGLSNVSPVQARVESFAQGQFDQVISRAFASLADFIAMTRKLPVTDGQWLAMKGPGADEELRQFTDHHQMPEGIRLHSRHKLNVPFESAERQLLILTQQGVE</sequence>
<dbReference type="InterPro" id="IPR003682">
    <property type="entry name" value="rRNA_ssu_MeTfrase_G"/>
</dbReference>
<dbReference type="RefSeq" id="WP_114486349.1">
    <property type="nucleotide sequence ID" value="NZ_CBCSHM010000010.1"/>
</dbReference>
<keyword evidence="4 6" id="KW-0808">Transferase</keyword>
<proteinExistence type="inferred from homology"/>
<evidence type="ECO:0000256" key="4">
    <source>
        <dbReference type="ARBA" id="ARBA00022679"/>
    </source>
</evidence>
<organism evidence="7 8">
    <name type="scientific">Vreelandella rituensis</name>
    <dbReference type="NCBI Taxonomy" id="2282306"/>
    <lineage>
        <taxon>Bacteria</taxon>
        <taxon>Pseudomonadati</taxon>
        <taxon>Pseudomonadota</taxon>
        <taxon>Gammaproteobacteria</taxon>
        <taxon>Oceanospirillales</taxon>
        <taxon>Halomonadaceae</taxon>
        <taxon>Vreelandella</taxon>
    </lineage>
</organism>
<name>A0A368U7K8_9GAMM</name>
<keyword evidence="8" id="KW-1185">Reference proteome</keyword>
<dbReference type="GO" id="GO:0070043">
    <property type="term" value="F:rRNA (guanine-N7-)-methyltransferase activity"/>
    <property type="evidence" value="ECO:0007669"/>
    <property type="project" value="UniProtKB-UniRule"/>
</dbReference>
<keyword evidence="1 6" id="KW-0963">Cytoplasm</keyword>
<dbReference type="InterPro" id="IPR029063">
    <property type="entry name" value="SAM-dependent_MTases_sf"/>
</dbReference>
<accession>A0A368U7K8</accession>
<comment type="caution">
    <text evidence="7">The sequence shown here is derived from an EMBL/GenBank/DDBJ whole genome shotgun (WGS) entry which is preliminary data.</text>
</comment>
<dbReference type="PANTHER" id="PTHR31760">
    <property type="entry name" value="S-ADENOSYL-L-METHIONINE-DEPENDENT METHYLTRANSFERASES SUPERFAMILY PROTEIN"/>
    <property type="match status" value="1"/>
</dbReference>
<comment type="caution">
    <text evidence="6">Lacks conserved residue(s) required for the propagation of feature annotation.</text>
</comment>
<gene>
    <name evidence="6" type="primary">rsmG</name>
    <name evidence="7" type="ORF">DU506_07640</name>
</gene>
<evidence type="ECO:0000313" key="8">
    <source>
        <dbReference type="Proteomes" id="UP000253204"/>
    </source>
</evidence>
<dbReference type="HAMAP" id="MF_00074">
    <property type="entry name" value="16SrRNA_methyltr_G"/>
    <property type="match status" value="1"/>
</dbReference>
<comment type="function">
    <text evidence="6">Specifically methylates the N7 position of guanine in position 527 of 16S rRNA.</text>
</comment>
<evidence type="ECO:0000256" key="1">
    <source>
        <dbReference type="ARBA" id="ARBA00022490"/>
    </source>
</evidence>
<keyword evidence="3 6" id="KW-0489">Methyltransferase</keyword>
<comment type="subcellular location">
    <subcellularLocation>
        <location evidence="6">Cytoplasm</location>
    </subcellularLocation>
</comment>
<dbReference type="OrthoDB" id="9808773at2"/>
<feature type="binding site" evidence="6">
    <location>
        <position position="87"/>
    </location>
    <ligand>
        <name>S-adenosyl-L-methionine</name>
        <dbReference type="ChEBI" id="CHEBI:59789"/>
    </ligand>
</feature>
<dbReference type="AlphaFoldDB" id="A0A368U7K8"/>
<evidence type="ECO:0000313" key="7">
    <source>
        <dbReference type="EMBL" id="RCV92417.1"/>
    </source>
</evidence>
<dbReference type="PANTHER" id="PTHR31760:SF0">
    <property type="entry name" value="S-ADENOSYL-L-METHIONINE-DEPENDENT METHYLTRANSFERASES SUPERFAMILY PROTEIN"/>
    <property type="match status" value="1"/>
</dbReference>
<comment type="catalytic activity">
    <reaction evidence="6">
        <text>guanosine(527) in 16S rRNA + S-adenosyl-L-methionine = N(7)-methylguanosine(527) in 16S rRNA + S-adenosyl-L-homocysteine</text>
        <dbReference type="Rhea" id="RHEA:42732"/>
        <dbReference type="Rhea" id="RHEA-COMP:10209"/>
        <dbReference type="Rhea" id="RHEA-COMP:10210"/>
        <dbReference type="ChEBI" id="CHEBI:57856"/>
        <dbReference type="ChEBI" id="CHEBI:59789"/>
        <dbReference type="ChEBI" id="CHEBI:74269"/>
        <dbReference type="ChEBI" id="CHEBI:74480"/>
        <dbReference type="EC" id="2.1.1.170"/>
    </reaction>
</comment>
<dbReference type="Proteomes" id="UP000253204">
    <property type="component" value="Unassembled WGS sequence"/>
</dbReference>